<dbReference type="Pfam" id="PF02770">
    <property type="entry name" value="Acyl-CoA_dh_M"/>
    <property type="match status" value="1"/>
</dbReference>
<feature type="domain" description="Acyl-CoA dehydrogenase/oxidase N-terminal" evidence="10">
    <location>
        <begin position="6"/>
        <end position="117"/>
    </location>
</feature>
<dbReference type="EC" id="1.3.99.-" evidence="11"/>
<evidence type="ECO:0000259" key="9">
    <source>
        <dbReference type="Pfam" id="PF02770"/>
    </source>
</evidence>
<sequence>MDFGLSEEQRAIWQSAHDFASREWAPHAAKWDEQGHFPRDAIERAGQLGFCGLYADEALGGVGLSRLDATLVFEALATACPSTAAYLSIHNMATAIVARHAQPAVAQQWVPRLASGQALASYCLTEPDAGSDAAALRTQARRSGSNYCLSGSKMFISGAGASDVLVVMARTGGPGADGISAFLVPADSPGIHFGPKERKLGWNSQPTRAIAFEDVLVPENHRLGAEGHGFRIALQGLDGGRVNIAACSLGAAYAAWLAAQNYVQQRSQFGRPLASQQALQFRLADMATALHAARLVVRQAAAKLDEGAPDATMYCAMAKRLATDVGFEVCNQALQLHGGYGCTRDFPLERLLRDARVHQIVEGTNEIMRVIVARHLLQSPAILEPTA</sequence>
<name>A0A554X755_9BURK</name>
<keyword evidence="12" id="KW-1185">Reference proteome</keyword>
<dbReference type="SUPFAM" id="SSF56645">
    <property type="entry name" value="Acyl-CoA dehydrogenase NM domain-like"/>
    <property type="match status" value="1"/>
</dbReference>
<dbReference type="GO" id="GO:0050660">
    <property type="term" value="F:flavin adenine dinucleotide binding"/>
    <property type="evidence" value="ECO:0007669"/>
    <property type="project" value="InterPro"/>
</dbReference>
<dbReference type="InterPro" id="IPR013786">
    <property type="entry name" value="AcylCoA_DH/ox_N"/>
</dbReference>
<dbReference type="InterPro" id="IPR009075">
    <property type="entry name" value="AcylCo_DH/oxidase_C"/>
</dbReference>
<dbReference type="GO" id="GO:0003995">
    <property type="term" value="F:acyl-CoA dehydrogenase activity"/>
    <property type="evidence" value="ECO:0007669"/>
    <property type="project" value="InterPro"/>
</dbReference>
<gene>
    <name evidence="11" type="primary">acdA_2</name>
    <name evidence="11" type="ORF">Tchar_02266</name>
</gene>
<comment type="pathway">
    <text evidence="2">Amino-acid degradation; L-valine degradation.</text>
</comment>
<comment type="caution">
    <text evidence="11">The sequence shown here is derived from an EMBL/GenBank/DDBJ whole genome shotgun (WGS) entry which is preliminary data.</text>
</comment>
<evidence type="ECO:0000259" key="8">
    <source>
        <dbReference type="Pfam" id="PF00441"/>
    </source>
</evidence>
<dbReference type="Pfam" id="PF00441">
    <property type="entry name" value="Acyl-CoA_dh_1"/>
    <property type="match status" value="1"/>
</dbReference>
<comment type="cofactor">
    <cofactor evidence="1">
        <name>FAD</name>
        <dbReference type="ChEBI" id="CHEBI:57692"/>
    </cofactor>
</comment>
<dbReference type="EMBL" id="VJON01000044">
    <property type="protein sequence ID" value="TSE31663.1"/>
    <property type="molecule type" value="Genomic_DNA"/>
</dbReference>
<proteinExistence type="inferred from homology"/>
<dbReference type="InterPro" id="IPR006091">
    <property type="entry name" value="Acyl-CoA_Oxase/DH_mid-dom"/>
</dbReference>
<dbReference type="PROSITE" id="PS00072">
    <property type="entry name" value="ACYL_COA_DH_1"/>
    <property type="match status" value="1"/>
</dbReference>
<dbReference type="PANTHER" id="PTHR43831">
    <property type="entry name" value="ISOBUTYRYL-COA DEHYDROGENASE"/>
    <property type="match status" value="1"/>
</dbReference>
<dbReference type="InterPro" id="IPR046373">
    <property type="entry name" value="Acyl-CoA_Oxase/DH_mid-dom_sf"/>
</dbReference>
<protein>
    <submittedName>
        <fullName evidence="11">Acyl-CoA dehydrogenase</fullName>
        <ecNumber evidence="11">1.3.99.-</ecNumber>
    </submittedName>
</protein>
<dbReference type="InterPro" id="IPR037069">
    <property type="entry name" value="AcylCoA_DH/ox_N_sf"/>
</dbReference>
<evidence type="ECO:0000256" key="5">
    <source>
        <dbReference type="ARBA" id="ARBA00022630"/>
    </source>
</evidence>
<dbReference type="PIRSF" id="PIRSF016578">
    <property type="entry name" value="HsaA"/>
    <property type="match status" value="1"/>
</dbReference>
<accession>A0A554X755</accession>
<organism evidence="11 12">
    <name type="scientific">Tepidimonas charontis</name>
    <dbReference type="NCBI Taxonomy" id="2267262"/>
    <lineage>
        <taxon>Bacteria</taxon>
        <taxon>Pseudomonadati</taxon>
        <taxon>Pseudomonadota</taxon>
        <taxon>Betaproteobacteria</taxon>
        <taxon>Burkholderiales</taxon>
        <taxon>Tepidimonas</taxon>
    </lineage>
</organism>
<dbReference type="Gene3D" id="2.40.110.10">
    <property type="entry name" value="Butyryl-CoA Dehydrogenase, subunit A, domain 2"/>
    <property type="match status" value="1"/>
</dbReference>
<dbReference type="AlphaFoldDB" id="A0A554X755"/>
<evidence type="ECO:0000256" key="2">
    <source>
        <dbReference type="ARBA" id="ARBA00005109"/>
    </source>
</evidence>
<dbReference type="PANTHER" id="PTHR43831:SF1">
    <property type="entry name" value="ISOBUTYRYL-COA DEHYDROGENASE, MITOCHONDRIAL"/>
    <property type="match status" value="1"/>
</dbReference>
<evidence type="ECO:0000256" key="1">
    <source>
        <dbReference type="ARBA" id="ARBA00001974"/>
    </source>
</evidence>
<dbReference type="Gene3D" id="1.20.140.10">
    <property type="entry name" value="Butyryl-CoA Dehydrogenase, subunit A, domain 3"/>
    <property type="match status" value="1"/>
</dbReference>
<evidence type="ECO:0000256" key="4">
    <source>
        <dbReference type="ARBA" id="ARBA00022456"/>
    </source>
</evidence>
<evidence type="ECO:0000256" key="3">
    <source>
        <dbReference type="ARBA" id="ARBA00009347"/>
    </source>
</evidence>
<feature type="domain" description="Acyl-CoA oxidase/dehydrogenase middle" evidence="9">
    <location>
        <begin position="122"/>
        <end position="215"/>
    </location>
</feature>
<keyword evidence="5" id="KW-0285">Flavoprotein</keyword>
<keyword evidence="7 11" id="KW-0560">Oxidoreductase</keyword>
<evidence type="ECO:0000313" key="11">
    <source>
        <dbReference type="EMBL" id="TSE31663.1"/>
    </source>
</evidence>
<dbReference type="Pfam" id="PF02771">
    <property type="entry name" value="Acyl-CoA_dh_N"/>
    <property type="match status" value="1"/>
</dbReference>
<dbReference type="OrthoDB" id="9770681at2"/>
<dbReference type="FunFam" id="1.20.140.10:FF:000001">
    <property type="entry name" value="Acyl-CoA dehydrogenase"/>
    <property type="match status" value="1"/>
</dbReference>
<evidence type="ECO:0000313" key="12">
    <source>
        <dbReference type="Proteomes" id="UP000318294"/>
    </source>
</evidence>
<evidence type="ECO:0000256" key="6">
    <source>
        <dbReference type="ARBA" id="ARBA00022827"/>
    </source>
</evidence>
<evidence type="ECO:0000256" key="7">
    <source>
        <dbReference type="ARBA" id="ARBA00023002"/>
    </source>
</evidence>
<dbReference type="GO" id="GO:0009083">
    <property type="term" value="P:branched-chain amino acid catabolic process"/>
    <property type="evidence" value="ECO:0007669"/>
    <property type="project" value="UniProtKB-KW"/>
</dbReference>
<keyword evidence="4" id="KW-0101">Branched-chain amino acid catabolism</keyword>
<reference evidence="11 12" key="1">
    <citation type="submission" date="2019-07" db="EMBL/GenBank/DDBJ databases">
        <title>Tepidimonas charontis SPSP-6 draft genome.</title>
        <authorList>
            <person name="Da Costa M.S."/>
            <person name="Froufe H.J.C."/>
            <person name="Egas C."/>
            <person name="Albuquerque L."/>
        </authorList>
    </citation>
    <scope>NUCLEOTIDE SEQUENCE [LARGE SCALE GENOMIC DNA]</scope>
    <source>
        <strain evidence="11 12">SPSP-6</strain>
    </source>
</reference>
<dbReference type="Proteomes" id="UP000318294">
    <property type="component" value="Unassembled WGS sequence"/>
</dbReference>
<dbReference type="SUPFAM" id="SSF47203">
    <property type="entry name" value="Acyl-CoA dehydrogenase C-terminal domain-like"/>
    <property type="match status" value="1"/>
</dbReference>
<dbReference type="InterPro" id="IPR052547">
    <property type="entry name" value="Mito_Isobutyryl-CoADH"/>
</dbReference>
<dbReference type="Gene3D" id="1.10.540.10">
    <property type="entry name" value="Acyl-CoA dehydrogenase/oxidase, N-terminal domain"/>
    <property type="match status" value="1"/>
</dbReference>
<evidence type="ECO:0000259" key="10">
    <source>
        <dbReference type="Pfam" id="PF02771"/>
    </source>
</evidence>
<dbReference type="FunFam" id="2.40.110.10:FF:000001">
    <property type="entry name" value="Acyl-CoA dehydrogenase, mitochondrial"/>
    <property type="match status" value="1"/>
</dbReference>
<dbReference type="InterPro" id="IPR009100">
    <property type="entry name" value="AcylCoA_DH/oxidase_NM_dom_sf"/>
</dbReference>
<comment type="similarity">
    <text evidence="3">Belongs to the acyl-CoA dehydrogenase family.</text>
</comment>
<dbReference type="RefSeq" id="WP_144329129.1">
    <property type="nucleotide sequence ID" value="NZ_VJON01000044.1"/>
</dbReference>
<dbReference type="InterPro" id="IPR006089">
    <property type="entry name" value="Acyl-CoA_DH_CS"/>
</dbReference>
<dbReference type="InterPro" id="IPR036250">
    <property type="entry name" value="AcylCo_DH-like_C"/>
</dbReference>
<feature type="domain" description="Acyl-CoA dehydrogenase/oxidase C-terminal" evidence="8">
    <location>
        <begin position="227"/>
        <end position="377"/>
    </location>
</feature>
<keyword evidence="6" id="KW-0274">FAD</keyword>